<evidence type="ECO:0000313" key="1">
    <source>
        <dbReference type="EMBL" id="CDW33924.1"/>
    </source>
</evidence>
<feature type="non-terminal residue" evidence="1">
    <location>
        <position position="120"/>
    </location>
</feature>
<feature type="non-terminal residue" evidence="1">
    <location>
        <position position="1"/>
    </location>
</feature>
<dbReference type="AlphaFoldDB" id="A0A0K2U6P1"/>
<accession>A0A0K2U6P1</accession>
<organism evidence="1">
    <name type="scientific">Lepeophtheirus salmonis</name>
    <name type="common">Salmon louse</name>
    <name type="synonym">Caligus salmonis</name>
    <dbReference type="NCBI Taxonomy" id="72036"/>
    <lineage>
        <taxon>Eukaryota</taxon>
        <taxon>Metazoa</taxon>
        <taxon>Ecdysozoa</taxon>
        <taxon>Arthropoda</taxon>
        <taxon>Crustacea</taxon>
        <taxon>Multicrustacea</taxon>
        <taxon>Hexanauplia</taxon>
        <taxon>Copepoda</taxon>
        <taxon>Siphonostomatoida</taxon>
        <taxon>Caligidae</taxon>
        <taxon>Lepeophtheirus</taxon>
    </lineage>
</organism>
<reference evidence="1" key="1">
    <citation type="submission" date="2014-05" db="EMBL/GenBank/DDBJ databases">
        <authorList>
            <person name="Chronopoulou M."/>
        </authorList>
    </citation>
    <scope>NUCLEOTIDE SEQUENCE</scope>
    <source>
        <tissue evidence="1">Whole organism</tissue>
    </source>
</reference>
<name>A0A0K2U6P1_LEPSM</name>
<proteinExistence type="predicted"/>
<sequence length="120" mass="12836">LGTVTTVGEDSIDLSNISIVSFMKLVNPSPVGHADTPHLLRQSFSVTCTFEFSLLLISQPGARLSLVLASSFITSANSIRLEPLHFSTILFMMLPAKSIEEGSSLGLDESNGGESLTEEH</sequence>
<protein>
    <submittedName>
        <fullName evidence="1">Uncharacterized protein</fullName>
    </submittedName>
</protein>
<dbReference type="EMBL" id="HACA01016563">
    <property type="protein sequence ID" value="CDW33924.1"/>
    <property type="molecule type" value="Transcribed_RNA"/>
</dbReference>